<sequence length="165" mass="19423">MPSCVVKACKNYMSKTKKSQGITYHRFPRKKNRRDDWVLIIRNCRGENNWNPSSASSTVCSAHFDEIDFMTSAKGKRYLVPHSIPKRCDVMWCDSAIINVCTSYLITNNLNCESAYSAHRKIMDTLIGFIDKKKQRNKFHYYYFLKLHRFKNFSRFGARLVNKMV</sequence>
<organism evidence="7 8">
    <name type="scientific">Loxostege sticticalis</name>
    <name type="common">Beet webworm moth</name>
    <dbReference type="NCBI Taxonomy" id="481309"/>
    <lineage>
        <taxon>Eukaryota</taxon>
        <taxon>Metazoa</taxon>
        <taxon>Ecdysozoa</taxon>
        <taxon>Arthropoda</taxon>
        <taxon>Hexapoda</taxon>
        <taxon>Insecta</taxon>
        <taxon>Pterygota</taxon>
        <taxon>Neoptera</taxon>
        <taxon>Endopterygota</taxon>
        <taxon>Lepidoptera</taxon>
        <taxon>Glossata</taxon>
        <taxon>Ditrysia</taxon>
        <taxon>Pyraloidea</taxon>
        <taxon>Crambidae</taxon>
        <taxon>Pyraustinae</taxon>
        <taxon>Loxostege</taxon>
    </lineage>
</organism>
<evidence type="ECO:0000256" key="3">
    <source>
        <dbReference type="ARBA" id="ARBA00022833"/>
    </source>
</evidence>
<evidence type="ECO:0000256" key="5">
    <source>
        <dbReference type="PROSITE-ProRule" id="PRU00309"/>
    </source>
</evidence>
<keyword evidence="4 5" id="KW-0238">DNA-binding</keyword>
<gene>
    <name evidence="7" type="ORF">ABMA28_011546</name>
</gene>
<protein>
    <recommendedName>
        <fullName evidence="6">THAP-type domain-containing protein</fullName>
    </recommendedName>
</protein>
<feature type="domain" description="THAP-type" evidence="6">
    <location>
        <begin position="1"/>
        <end position="88"/>
    </location>
</feature>
<dbReference type="GO" id="GO:0003677">
    <property type="term" value="F:DNA binding"/>
    <property type="evidence" value="ECO:0007669"/>
    <property type="project" value="UniProtKB-UniRule"/>
</dbReference>
<keyword evidence="3" id="KW-0862">Zinc</keyword>
<dbReference type="PROSITE" id="PS50950">
    <property type="entry name" value="ZF_THAP"/>
    <property type="match status" value="1"/>
</dbReference>
<dbReference type="AlphaFoldDB" id="A0ABD0S5J3"/>
<dbReference type="InterPro" id="IPR006612">
    <property type="entry name" value="THAP_Znf"/>
</dbReference>
<keyword evidence="1" id="KW-0479">Metal-binding</keyword>
<dbReference type="SMART" id="SM00980">
    <property type="entry name" value="THAP"/>
    <property type="match status" value="1"/>
</dbReference>
<evidence type="ECO:0000313" key="7">
    <source>
        <dbReference type="EMBL" id="KAL0809338.1"/>
    </source>
</evidence>
<dbReference type="GO" id="GO:0008270">
    <property type="term" value="F:zinc ion binding"/>
    <property type="evidence" value="ECO:0007669"/>
    <property type="project" value="UniProtKB-KW"/>
</dbReference>
<evidence type="ECO:0000256" key="2">
    <source>
        <dbReference type="ARBA" id="ARBA00022771"/>
    </source>
</evidence>
<dbReference type="Pfam" id="PF05485">
    <property type="entry name" value="THAP"/>
    <property type="match status" value="1"/>
</dbReference>
<name>A0ABD0S5J3_LOXSC</name>
<evidence type="ECO:0000256" key="1">
    <source>
        <dbReference type="ARBA" id="ARBA00022723"/>
    </source>
</evidence>
<dbReference type="EMBL" id="JBEDNZ010000029">
    <property type="protein sequence ID" value="KAL0809338.1"/>
    <property type="molecule type" value="Genomic_DNA"/>
</dbReference>
<dbReference type="Proteomes" id="UP001549921">
    <property type="component" value="Unassembled WGS sequence"/>
</dbReference>
<dbReference type="PANTHER" id="PTHR46927">
    <property type="entry name" value="AGAP005574-PA"/>
    <property type="match status" value="1"/>
</dbReference>
<reference evidence="7 8" key="1">
    <citation type="submission" date="2024-06" db="EMBL/GenBank/DDBJ databases">
        <title>A chromosome-level genome assembly of beet webworm, Loxostege sticticalis.</title>
        <authorList>
            <person name="Zhang Y."/>
        </authorList>
    </citation>
    <scope>NUCLEOTIDE SEQUENCE [LARGE SCALE GENOMIC DNA]</scope>
    <source>
        <strain evidence="7">AQ028</strain>
        <tissue evidence="7">Male pupae</tissue>
    </source>
</reference>
<dbReference type="PANTHER" id="PTHR46927:SF3">
    <property type="entry name" value="THAP-TYPE DOMAIN-CONTAINING PROTEIN"/>
    <property type="match status" value="1"/>
</dbReference>
<proteinExistence type="predicted"/>
<dbReference type="Gene3D" id="6.20.210.20">
    <property type="entry name" value="THAP domain"/>
    <property type="match status" value="1"/>
</dbReference>
<accession>A0ABD0S5J3</accession>
<dbReference type="InterPro" id="IPR038441">
    <property type="entry name" value="THAP_Znf_sf"/>
</dbReference>
<comment type="caution">
    <text evidence="7">The sequence shown here is derived from an EMBL/GenBank/DDBJ whole genome shotgun (WGS) entry which is preliminary data.</text>
</comment>
<dbReference type="SUPFAM" id="SSF57716">
    <property type="entry name" value="Glucocorticoid receptor-like (DNA-binding domain)"/>
    <property type="match status" value="1"/>
</dbReference>
<evidence type="ECO:0000259" key="6">
    <source>
        <dbReference type="PROSITE" id="PS50950"/>
    </source>
</evidence>
<keyword evidence="2 5" id="KW-0863">Zinc-finger</keyword>
<dbReference type="InterPro" id="IPR052224">
    <property type="entry name" value="THAP_domain_protein"/>
</dbReference>
<evidence type="ECO:0000256" key="4">
    <source>
        <dbReference type="ARBA" id="ARBA00023125"/>
    </source>
</evidence>
<evidence type="ECO:0000313" key="8">
    <source>
        <dbReference type="Proteomes" id="UP001549921"/>
    </source>
</evidence>